<comment type="caution">
    <text evidence="1">The sequence shown here is derived from an EMBL/GenBank/DDBJ whole genome shotgun (WGS) entry which is preliminary data.</text>
</comment>
<dbReference type="AlphaFoldDB" id="A0AAD7CVZ4"/>
<reference evidence="1" key="1">
    <citation type="submission" date="2023-03" db="EMBL/GenBank/DDBJ databases">
        <title>Massive genome expansion in bonnet fungi (Mycena s.s.) driven by repeated elements and novel gene families across ecological guilds.</title>
        <authorList>
            <consortium name="Lawrence Berkeley National Laboratory"/>
            <person name="Harder C.B."/>
            <person name="Miyauchi S."/>
            <person name="Viragh M."/>
            <person name="Kuo A."/>
            <person name="Thoen E."/>
            <person name="Andreopoulos B."/>
            <person name="Lu D."/>
            <person name="Skrede I."/>
            <person name="Drula E."/>
            <person name="Henrissat B."/>
            <person name="Morin E."/>
            <person name="Kohler A."/>
            <person name="Barry K."/>
            <person name="LaButti K."/>
            <person name="Morin E."/>
            <person name="Salamov A."/>
            <person name="Lipzen A."/>
            <person name="Mereny Z."/>
            <person name="Hegedus B."/>
            <person name="Baldrian P."/>
            <person name="Stursova M."/>
            <person name="Weitz H."/>
            <person name="Taylor A."/>
            <person name="Grigoriev I.V."/>
            <person name="Nagy L.G."/>
            <person name="Martin F."/>
            <person name="Kauserud H."/>
        </authorList>
    </citation>
    <scope>NUCLEOTIDE SEQUENCE</scope>
    <source>
        <strain evidence="1">CBHHK067</strain>
    </source>
</reference>
<sequence length="107" mass="11905">MWVVFWSKTKSRNFGAPIFCAWGVEKGSTACVVALEPAFSACTPAVTAQAATRAWPPRRRAPLHFQRLVRRAPPNSASLTPATKRLLTRARVVLLFLRAPPATYRTR</sequence>
<evidence type="ECO:0000313" key="2">
    <source>
        <dbReference type="Proteomes" id="UP001221757"/>
    </source>
</evidence>
<dbReference type="Proteomes" id="UP001221757">
    <property type="component" value="Unassembled WGS sequence"/>
</dbReference>
<gene>
    <name evidence="1" type="ORF">B0H17DRAFT_1142995</name>
</gene>
<evidence type="ECO:0000313" key="1">
    <source>
        <dbReference type="EMBL" id="KAJ7667016.1"/>
    </source>
</evidence>
<proteinExistence type="predicted"/>
<dbReference type="EMBL" id="JARKIE010000207">
    <property type="protein sequence ID" value="KAJ7667016.1"/>
    <property type="molecule type" value="Genomic_DNA"/>
</dbReference>
<name>A0AAD7CVZ4_MYCRO</name>
<organism evidence="1 2">
    <name type="scientific">Mycena rosella</name>
    <name type="common">Pink bonnet</name>
    <name type="synonym">Agaricus rosellus</name>
    <dbReference type="NCBI Taxonomy" id="1033263"/>
    <lineage>
        <taxon>Eukaryota</taxon>
        <taxon>Fungi</taxon>
        <taxon>Dikarya</taxon>
        <taxon>Basidiomycota</taxon>
        <taxon>Agaricomycotina</taxon>
        <taxon>Agaricomycetes</taxon>
        <taxon>Agaricomycetidae</taxon>
        <taxon>Agaricales</taxon>
        <taxon>Marasmiineae</taxon>
        <taxon>Mycenaceae</taxon>
        <taxon>Mycena</taxon>
    </lineage>
</organism>
<keyword evidence="2" id="KW-1185">Reference proteome</keyword>
<protein>
    <submittedName>
        <fullName evidence="1">Uncharacterized protein</fullName>
    </submittedName>
</protein>
<accession>A0AAD7CVZ4</accession>